<dbReference type="PANTHER" id="PTHR33181:SF15">
    <property type="entry name" value="PROTEIN FAR1-RELATED SEQUENCE"/>
    <property type="match status" value="1"/>
</dbReference>
<accession>A0ABD1M6A8</accession>
<dbReference type="PANTHER" id="PTHR33181">
    <property type="entry name" value="OS01G0778500 PROTEIN"/>
    <property type="match status" value="1"/>
</dbReference>
<organism evidence="1 2">
    <name type="scientific">Flemingia macrophylla</name>
    <dbReference type="NCBI Taxonomy" id="520843"/>
    <lineage>
        <taxon>Eukaryota</taxon>
        <taxon>Viridiplantae</taxon>
        <taxon>Streptophyta</taxon>
        <taxon>Embryophyta</taxon>
        <taxon>Tracheophyta</taxon>
        <taxon>Spermatophyta</taxon>
        <taxon>Magnoliopsida</taxon>
        <taxon>eudicotyledons</taxon>
        <taxon>Gunneridae</taxon>
        <taxon>Pentapetalae</taxon>
        <taxon>rosids</taxon>
        <taxon>fabids</taxon>
        <taxon>Fabales</taxon>
        <taxon>Fabaceae</taxon>
        <taxon>Papilionoideae</taxon>
        <taxon>50 kb inversion clade</taxon>
        <taxon>NPAAA clade</taxon>
        <taxon>indigoferoid/millettioid clade</taxon>
        <taxon>Phaseoleae</taxon>
        <taxon>Flemingia</taxon>
    </lineage>
</organism>
<keyword evidence="2" id="KW-1185">Reference proteome</keyword>
<sequence length="94" mass="11226">MGNRKGWRYFQRLSIYPFKSILRKVTSNFKFKSEVLNTGRRNGLLSLYKDMESCGEYEDIQIMWKIIESSSPHYACHKKKVSRTSHWVVCFRPT</sequence>
<dbReference type="AlphaFoldDB" id="A0ABD1M6A8"/>
<dbReference type="EMBL" id="JBGMDY010000006">
    <property type="protein sequence ID" value="KAL2330680.1"/>
    <property type="molecule type" value="Genomic_DNA"/>
</dbReference>
<reference evidence="1 2" key="1">
    <citation type="submission" date="2024-08" db="EMBL/GenBank/DDBJ databases">
        <title>Insights into the chromosomal genome structure of Flemingia macrophylla.</title>
        <authorList>
            <person name="Ding Y."/>
            <person name="Zhao Y."/>
            <person name="Bi W."/>
            <person name="Wu M."/>
            <person name="Zhao G."/>
            <person name="Gong Y."/>
            <person name="Li W."/>
            <person name="Zhang P."/>
        </authorList>
    </citation>
    <scope>NUCLEOTIDE SEQUENCE [LARGE SCALE GENOMIC DNA]</scope>
    <source>
        <strain evidence="1">DYQJB</strain>
        <tissue evidence="1">Leaf</tissue>
    </source>
</reference>
<evidence type="ECO:0000313" key="2">
    <source>
        <dbReference type="Proteomes" id="UP001603857"/>
    </source>
</evidence>
<gene>
    <name evidence="1" type="ORF">Fmac_018261</name>
</gene>
<evidence type="ECO:0000313" key="1">
    <source>
        <dbReference type="EMBL" id="KAL2330680.1"/>
    </source>
</evidence>
<proteinExistence type="predicted"/>
<dbReference type="Proteomes" id="UP001603857">
    <property type="component" value="Unassembled WGS sequence"/>
</dbReference>
<protein>
    <submittedName>
        <fullName evidence="1">Uncharacterized protein</fullName>
    </submittedName>
</protein>
<name>A0ABD1M6A8_9FABA</name>
<comment type="caution">
    <text evidence="1">The sequence shown here is derived from an EMBL/GenBank/DDBJ whole genome shotgun (WGS) entry which is preliminary data.</text>
</comment>